<feature type="transmembrane region" description="Helical" evidence="1">
    <location>
        <begin position="149"/>
        <end position="182"/>
    </location>
</feature>
<comment type="caution">
    <text evidence="2">The sequence shown here is derived from an EMBL/GenBank/DDBJ whole genome shotgun (WGS) entry which is preliminary data.</text>
</comment>
<dbReference type="STRING" id="180332.GCA_000797495_04054"/>
<keyword evidence="1" id="KW-0812">Transmembrane</keyword>
<evidence type="ECO:0000313" key="2">
    <source>
        <dbReference type="EMBL" id="TLD00382.1"/>
    </source>
</evidence>
<evidence type="ECO:0000313" key="3">
    <source>
        <dbReference type="Proteomes" id="UP000306509"/>
    </source>
</evidence>
<keyword evidence="1" id="KW-1133">Transmembrane helix</keyword>
<dbReference type="RefSeq" id="WP_044293119.1">
    <property type="nucleotide sequence ID" value="NZ_CABMJZ010000006.1"/>
</dbReference>
<evidence type="ECO:0000256" key="1">
    <source>
        <dbReference type="SAM" id="Phobius"/>
    </source>
</evidence>
<accession>A0A4U8Q687</accession>
<sequence>MLLSYSSSNGFYGLGFGGLGMLYDPTMILVLIGLVISLIASARVKSTFAKYDKVRSMSGLTGAQAAERILHGAGIYDVGIRRVQGNLTDHYDPRSKTLNLSDSTYMSTSVAAIGVAAHECGHAIQHQEQYKPLILRSTLVPAANLGSTLFWPIFLAGLIFSMGPLMTAGIVLFTLAVIFQLVTLPVEFNASSRAVKILGSSHICGDQEVAGVKQVLSAAALTYVASLASSILQLLRLIILSGGRNRD</sequence>
<gene>
    <name evidence="2" type="ORF">DSM106044_02690</name>
</gene>
<protein>
    <submittedName>
        <fullName evidence="2">Putative neutral zinc metallopeptidase</fullName>
    </submittedName>
</protein>
<dbReference type="Proteomes" id="UP000306509">
    <property type="component" value="Unassembled WGS sequence"/>
</dbReference>
<reference evidence="2 3" key="1">
    <citation type="journal article" date="2019" name="Anaerobe">
        <title>Detection of Robinsoniella peoriensis in multiple bone samples of a trauma patient.</title>
        <authorList>
            <person name="Schrottner P."/>
            <person name="Hartwich K."/>
            <person name="Bunk B."/>
            <person name="Schober I."/>
            <person name="Helbig S."/>
            <person name="Rudolph W.W."/>
            <person name="Gunzer F."/>
        </authorList>
    </citation>
    <scope>NUCLEOTIDE SEQUENCE [LARGE SCALE GENOMIC DNA]</scope>
    <source>
        <strain evidence="2 3">DSM 106044</strain>
    </source>
</reference>
<dbReference type="PANTHER" id="PTHR36434:SF1">
    <property type="entry name" value="MEMBRANE PROTEASE YUGP-RELATED"/>
    <property type="match status" value="1"/>
</dbReference>
<keyword evidence="1" id="KW-0472">Membrane</keyword>
<dbReference type="PANTHER" id="PTHR36434">
    <property type="entry name" value="MEMBRANE PROTEASE YUGP-RELATED"/>
    <property type="match status" value="1"/>
</dbReference>
<keyword evidence="3" id="KW-1185">Reference proteome</keyword>
<feature type="transmembrane region" description="Helical" evidence="1">
    <location>
        <begin position="215"/>
        <end position="239"/>
    </location>
</feature>
<dbReference type="EMBL" id="QGQD01000055">
    <property type="protein sequence ID" value="TLD00382.1"/>
    <property type="molecule type" value="Genomic_DNA"/>
</dbReference>
<feature type="transmembrane region" description="Helical" evidence="1">
    <location>
        <begin position="20"/>
        <end position="40"/>
    </location>
</feature>
<dbReference type="InterPro" id="IPR007395">
    <property type="entry name" value="Zn_peptidase_2"/>
</dbReference>
<name>A0A4U8Q687_9FIRM</name>
<proteinExistence type="predicted"/>
<dbReference type="Pfam" id="PF04298">
    <property type="entry name" value="Zn_peptidase_2"/>
    <property type="match status" value="1"/>
</dbReference>
<organism evidence="2 3">
    <name type="scientific">Robinsoniella peoriensis</name>
    <dbReference type="NCBI Taxonomy" id="180332"/>
    <lineage>
        <taxon>Bacteria</taxon>
        <taxon>Bacillati</taxon>
        <taxon>Bacillota</taxon>
        <taxon>Clostridia</taxon>
        <taxon>Lachnospirales</taxon>
        <taxon>Lachnospiraceae</taxon>
        <taxon>Robinsoniella</taxon>
    </lineage>
</organism>
<dbReference type="AlphaFoldDB" id="A0A4U8Q687"/>